<name>A0A853JGM7_9GAMM</name>
<proteinExistence type="predicted"/>
<comment type="caution">
    <text evidence="2">The sequence shown here is derived from an EMBL/GenBank/DDBJ whole genome shotgun (WGS) entry which is preliminary data.</text>
</comment>
<sequence>MTAISFRPTGPRLPRAILACCLLLAAGKGFAGELFAPGVVSGPFNETSAAFTPEGDTVYFTRGDFASSQTTILSARRLRDGYGEVRVAPFSGMWKDSEPHVSPDGKRLFFVSNRPATDGGASLTATMNGQTFPGANIWYVDRNDAGWGEPVRIDAELNRVPMVFNPSVAANGNLYFSAHREDAGRAYQIYMAPWTGDGYGAPQRLEIGVGLEGNHMDPAIDPRERFLLFAGNEGDSLGSADIYIVFRDDDGGWGAPIHLGPEINTRYLENAPAIGRDFGEIFVTSMRPAPATYPTPRRDLAGLQRSLEDPLNGSRNLWRFDISGLLREHGIGS</sequence>
<keyword evidence="1" id="KW-0732">Signal</keyword>
<protein>
    <submittedName>
        <fullName evidence="2">PD40 domain-containing protein</fullName>
    </submittedName>
</protein>
<dbReference type="InterPro" id="IPR011659">
    <property type="entry name" value="WD40"/>
</dbReference>
<dbReference type="AlphaFoldDB" id="A0A853JGM7"/>
<feature type="signal peptide" evidence="1">
    <location>
        <begin position="1"/>
        <end position="31"/>
    </location>
</feature>
<evidence type="ECO:0000256" key="1">
    <source>
        <dbReference type="SAM" id="SignalP"/>
    </source>
</evidence>
<dbReference type="SUPFAM" id="SSF82171">
    <property type="entry name" value="DPP6 N-terminal domain-like"/>
    <property type="match status" value="1"/>
</dbReference>
<dbReference type="Proteomes" id="UP000578091">
    <property type="component" value="Unassembled WGS sequence"/>
</dbReference>
<gene>
    <name evidence="2" type="ORF">H0E84_19550</name>
</gene>
<evidence type="ECO:0000313" key="2">
    <source>
        <dbReference type="EMBL" id="NZA28573.1"/>
    </source>
</evidence>
<keyword evidence="3" id="KW-1185">Reference proteome</keyword>
<dbReference type="RefSeq" id="WP_180680335.1">
    <property type="nucleotide sequence ID" value="NZ_JACCKA010000094.1"/>
</dbReference>
<organism evidence="2 3">
    <name type="scientific">Luteimonas salinisoli</name>
    <dbReference type="NCBI Taxonomy" id="2752307"/>
    <lineage>
        <taxon>Bacteria</taxon>
        <taxon>Pseudomonadati</taxon>
        <taxon>Pseudomonadota</taxon>
        <taxon>Gammaproteobacteria</taxon>
        <taxon>Lysobacterales</taxon>
        <taxon>Lysobacteraceae</taxon>
        <taxon>Luteimonas</taxon>
    </lineage>
</organism>
<dbReference type="EMBL" id="JACCKA010000094">
    <property type="protein sequence ID" value="NZA28573.1"/>
    <property type="molecule type" value="Genomic_DNA"/>
</dbReference>
<feature type="chain" id="PRO_5032754187" evidence="1">
    <location>
        <begin position="32"/>
        <end position="333"/>
    </location>
</feature>
<reference evidence="2 3" key="1">
    <citation type="submission" date="2020-07" db="EMBL/GenBank/DDBJ databases">
        <title>Luteimonas sp. SJ-92.</title>
        <authorList>
            <person name="Huang X.-X."/>
            <person name="Xu L."/>
            <person name="Sun J.-Q."/>
        </authorList>
    </citation>
    <scope>NUCLEOTIDE SEQUENCE [LARGE SCALE GENOMIC DNA]</scope>
    <source>
        <strain evidence="2 3">SJ-92</strain>
    </source>
</reference>
<dbReference type="Gene3D" id="2.120.10.30">
    <property type="entry name" value="TolB, C-terminal domain"/>
    <property type="match status" value="1"/>
</dbReference>
<evidence type="ECO:0000313" key="3">
    <source>
        <dbReference type="Proteomes" id="UP000578091"/>
    </source>
</evidence>
<dbReference type="Pfam" id="PF07676">
    <property type="entry name" value="PD40"/>
    <property type="match status" value="2"/>
</dbReference>
<dbReference type="InterPro" id="IPR011042">
    <property type="entry name" value="6-blade_b-propeller_TolB-like"/>
</dbReference>
<accession>A0A853JGM7</accession>